<dbReference type="NCBIfam" id="TIGR02595">
    <property type="entry name" value="PEP_CTERM"/>
    <property type="match status" value="1"/>
</dbReference>
<dbReference type="Pfam" id="PF06119">
    <property type="entry name" value="NIDO"/>
    <property type="match status" value="2"/>
</dbReference>
<sequence>MNAGVFSKLAQTATVFLALSAPVQLAHAGAIHDAGLFTTVFPANDDGSVGPVGIGFTIDFYGESYSSLYVNNNGNVTFDSALGTYTPYGITGGSLSMLAPFFADVWTYADVGSPIQEVTYGTSTIDGHAVFGVNWINVGYFADSSGSKLNSFQLIITDRSDLGAGNFDFEFNYDTIAWETGSASGGVDGLGGTSAHVGWTNGAGTYQEFTGSGVNGALLDTGSDALVDGSLNSTTAGQYVFQVRNGQVVTTPVPEPATVLLFGLGLAGALRLRRKA</sequence>
<organism evidence="4 5">
    <name type="scientific">Plasticicumulans acidivorans</name>
    <dbReference type="NCBI Taxonomy" id="886464"/>
    <lineage>
        <taxon>Bacteria</taxon>
        <taxon>Pseudomonadati</taxon>
        <taxon>Pseudomonadota</taxon>
        <taxon>Gammaproteobacteria</taxon>
        <taxon>Candidatus Competibacteraceae</taxon>
        <taxon>Plasticicumulans</taxon>
    </lineage>
</organism>
<feature type="signal peptide" evidence="1">
    <location>
        <begin position="1"/>
        <end position="28"/>
    </location>
</feature>
<dbReference type="InterPro" id="IPR013424">
    <property type="entry name" value="Ice-binding_C"/>
</dbReference>
<evidence type="ECO:0000259" key="3">
    <source>
        <dbReference type="Pfam" id="PF07589"/>
    </source>
</evidence>
<reference evidence="4 5" key="1">
    <citation type="submission" date="2018-05" db="EMBL/GenBank/DDBJ databases">
        <title>Genomic Encyclopedia of Type Strains, Phase IV (KMG-IV): sequencing the most valuable type-strain genomes for metagenomic binning, comparative biology and taxonomic classification.</title>
        <authorList>
            <person name="Goeker M."/>
        </authorList>
    </citation>
    <scope>NUCLEOTIDE SEQUENCE [LARGE SCALE GENOMIC DNA]</scope>
    <source>
        <strain evidence="4 5">DSM 23606</strain>
    </source>
</reference>
<dbReference type="Proteomes" id="UP000246569">
    <property type="component" value="Unassembled WGS sequence"/>
</dbReference>
<dbReference type="OrthoDB" id="5762321at2"/>
<dbReference type="InterPro" id="IPR003886">
    <property type="entry name" value="NIDO_dom"/>
</dbReference>
<keyword evidence="5" id="KW-1185">Reference proteome</keyword>
<keyword evidence="1" id="KW-0732">Signal</keyword>
<dbReference type="Pfam" id="PF07589">
    <property type="entry name" value="PEP-CTERM"/>
    <property type="match status" value="1"/>
</dbReference>
<feature type="domain" description="Ice-binding protein C-terminal" evidence="3">
    <location>
        <begin position="252"/>
        <end position="274"/>
    </location>
</feature>
<evidence type="ECO:0000313" key="4">
    <source>
        <dbReference type="EMBL" id="PWV60156.1"/>
    </source>
</evidence>
<accession>A0A317MU27</accession>
<feature type="domain" description="NIDO" evidence="2">
    <location>
        <begin position="67"/>
        <end position="109"/>
    </location>
</feature>
<protein>
    <submittedName>
        <fullName evidence="4">Putative secreted protein with PEP-CTERM sorting signal</fullName>
    </submittedName>
</protein>
<feature type="chain" id="PRO_5016410726" evidence="1">
    <location>
        <begin position="29"/>
        <end position="276"/>
    </location>
</feature>
<dbReference type="AlphaFoldDB" id="A0A317MU27"/>
<evidence type="ECO:0000259" key="2">
    <source>
        <dbReference type="Pfam" id="PF06119"/>
    </source>
</evidence>
<evidence type="ECO:0000256" key="1">
    <source>
        <dbReference type="SAM" id="SignalP"/>
    </source>
</evidence>
<dbReference type="EMBL" id="QGTJ01000008">
    <property type="protein sequence ID" value="PWV60156.1"/>
    <property type="molecule type" value="Genomic_DNA"/>
</dbReference>
<proteinExistence type="predicted"/>
<dbReference type="GO" id="GO:0007160">
    <property type="term" value="P:cell-matrix adhesion"/>
    <property type="evidence" value="ECO:0007669"/>
    <property type="project" value="InterPro"/>
</dbReference>
<comment type="caution">
    <text evidence="4">The sequence shown here is derived from an EMBL/GenBank/DDBJ whole genome shotgun (WGS) entry which is preliminary data.</text>
</comment>
<name>A0A317MU27_9GAMM</name>
<dbReference type="RefSeq" id="WP_110019264.1">
    <property type="nucleotide sequence ID" value="NZ_QGTJ01000008.1"/>
</dbReference>
<gene>
    <name evidence="4" type="ORF">C7443_10885</name>
</gene>
<evidence type="ECO:0000313" key="5">
    <source>
        <dbReference type="Proteomes" id="UP000246569"/>
    </source>
</evidence>
<feature type="domain" description="NIDO" evidence="2">
    <location>
        <begin position="115"/>
        <end position="245"/>
    </location>
</feature>